<dbReference type="EMBL" id="JACJIP010000028">
    <property type="protein sequence ID" value="MBA9087290.1"/>
    <property type="molecule type" value="Genomic_DNA"/>
</dbReference>
<keyword evidence="2" id="KW-1185">Reference proteome</keyword>
<reference evidence="1 2" key="1">
    <citation type="submission" date="2020-08" db="EMBL/GenBank/DDBJ databases">
        <title>Genomic Encyclopedia of Type Strains, Phase III (KMG-III): the genomes of soil and plant-associated and newly described type strains.</title>
        <authorList>
            <person name="Whitman W."/>
        </authorList>
    </citation>
    <scope>NUCLEOTIDE SEQUENCE [LARGE SCALE GENOMIC DNA]</scope>
    <source>
        <strain evidence="1 2">CECT 8693</strain>
    </source>
</reference>
<name>A0A7W3XT69_9BACL</name>
<organism evidence="1 2">
    <name type="scientific">Fontibacillus solani</name>
    <dbReference type="NCBI Taxonomy" id="1572857"/>
    <lineage>
        <taxon>Bacteria</taxon>
        <taxon>Bacillati</taxon>
        <taxon>Bacillota</taxon>
        <taxon>Bacilli</taxon>
        <taxon>Bacillales</taxon>
        <taxon>Paenibacillaceae</taxon>
        <taxon>Fontibacillus</taxon>
    </lineage>
</organism>
<comment type="caution">
    <text evidence="1">The sequence shown here is derived from an EMBL/GenBank/DDBJ whole genome shotgun (WGS) entry which is preliminary data.</text>
</comment>
<accession>A0A7W3XT69</accession>
<evidence type="ECO:0000313" key="1">
    <source>
        <dbReference type="EMBL" id="MBA9087290.1"/>
    </source>
</evidence>
<sequence length="134" mass="16203">MFFDPKEEFRNKLTNRFSFYNWTNANGTQSYTAISIKSGWYNLLWDISLEIEKELAKDAKKQLFKVFEVYQKYGEMNFRYTYYSYNIERLLLEAEDRSNKICEMCGQFGGLREECMFILTLCDECNSKRNERFI</sequence>
<protein>
    <submittedName>
        <fullName evidence="1">Uncharacterized protein</fullName>
    </submittedName>
</protein>
<dbReference type="RefSeq" id="WP_182538122.1">
    <property type="nucleotide sequence ID" value="NZ_JACJIP010000028.1"/>
</dbReference>
<gene>
    <name evidence="1" type="ORF">FHR92_003774</name>
</gene>
<dbReference type="Proteomes" id="UP000567067">
    <property type="component" value="Unassembled WGS sequence"/>
</dbReference>
<evidence type="ECO:0000313" key="2">
    <source>
        <dbReference type="Proteomes" id="UP000567067"/>
    </source>
</evidence>
<proteinExistence type="predicted"/>
<dbReference type="AlphaFoldDB" id="A0A7W3XT69"/>